<evidence type="ECO:0000256" key="3">
    <source>
        <dbReference type="ARBA" id="ARBA00022729"/>
    </source>
</evidence>
<dbReference type="GO" id="GO:0008236">
    <property type="term" value="F:serine-type peptidase activity"/>
    <property type="evidence" value="ECO:0007669"/>
    <property type="project" value="UniProtKB-KW"/>
</dbReference>
<organism evidence="8 9">
    <name type="scientific">Cellulosimicrobium aquatile</name>
    <dbReference type="NCBI Taxonomy" id="1612203"/>
    <lineage>
        <taxon>Bacteria</taxon>
        <taxon>Bacillati</taxon>
        <taxon>Actinomycetota</taxon>
        <taxon>Actinomycetes</taxon>
        <taxon>Micrococcales</taxon>
        <taxon>Promicromonosporaceae</taxon>
        <taxon>Cellulosimicrobium</taxon>
    </lineage>
</organism>
<keyword evidence="9" id="KW-1185">Reference proteome</keyword>
<accession>A0A1N6RLY2</accession>
<dbReference type="EC" id="3.4.21.-" evidence="6"/>
<reference evidence="9" key="1">
    <citation type="submission" date="2017-01" db="EMBL/GenBank/DDBJ databases">
        <authorList>
            <person name="Varghese N."/>
            <person name="Submissions S."/>
        </authorList>
    </citation>
    <scope>NUCLEOTIDE SEQUENCE [LARGE SCALE GENOMIC DNA]</scope>
    <source>
        <strain evidence="9">3bp</strain>
    </source>
</reference>
<keyword evidence="3" id="KW-0732">Signal</keyword>
<keyword evidence="5 6" id="KW-0720">Serine protease</keyword>
<protein>
    <recommendedName>
        <fullName evidence="6">Serine protease</fullName>
        <ecNumber evidence="6">3.4.21.-</ecNumber>
    </recommendedName>
</protein>
<dbReference type="EMBL" id="FTMI01000003">
    <property type="protein sequence ID" value="SIQ29686.1"/>
    <property type="molecule type" value="Genomic_DNA"/>
</dbReference>
<dbReference type="InterPro" id="IPR008256">
    <property type="entry name" value="Peptidase_S1B"/>
</dbReference>
<evidence type="ECO:0000256" key="1">
    <source>
        <dbReference type="ARBA" id="ARBA00008764"/>
    </source>
</evidence>
<dbReference type="InterPro" id="IPR043504">
    <property type="entry name" value="Peptidase_S1_PA_chymotrypsin"/>
</dbReference>
<evidence type="ECO:0000256" key="6">
    <source>
        <dbReference type="RuleBase" id="RU004296"/>
    </source>
</evidence>
<keyword evidence="2 6" id="KW-0645">Protease</keyword>
<keyword evidence="4 6" id="KW-0378">Hydrolase</keyword>
<dbReference type="Gene3D" id="2.40.10.10">
    <property type="entry name" value="Trypsin-like serine proteases"/>
    <property type="match status" value="2"/>
</dbReference>
<dbReference type="SUPFAM" id="SSF50494">
    <property type="entry name" value="Trypsin-like serine proteases"/>
    <property type="match status" value="1"/>
</dbReference>
<dbReference type="GO" id="GO:0006508">
    <property type="term" value="P:proteolysis"/>
    <property type="evidence" value="ECO:0007669"/>
    <property type="project" value="UniProtKB-KW"/>
</dbReference>
<evidence type="ECO:0000256" key="7">
    <source>
        <dbReference type="SAM" id="MobiDB-lite"/>
    </source>
</evidence>
<evidence type="ECO:0000313" key="9">
    <source>
        <dbReference type="Proteomes" id="UP000186235"/>
    </source>
</evidence>
<comment type="similarity">
    <text evidence="1 6">Belongs to the peptidase S1B family.</text>
</comment>
<dbReference type="AlphaFoldDB" id="A0A1N6RLY2"/>
<evidence type="ECO:0000313" key="8">
    <source>
        <dbReference type="EMBL" id="SIQ29686.1"/>
    </source>
</evidence>
<dbReference type="RefSeq" id="WP_076404830.1">
    <property type="nucleotide sequence ID" value="NZ_FTMI01000003.1"/>
</dbReference>
<sequence>MPGSKKSAPRKPSRREVPQTPDTVDALYPPLPERIPLTLESIAGDEPTYAEMLESICGATDDSQPVEQYDGTLGVTRAYVDAHQKQAVQVQWNAGLGGVFTNPGNVDGVRWGSGTLIAPDLVLTCGHLFDQSADGWVLPRQNGSMQVLTPQQIATSMHINVLFQVDPSGVLRTEQSFPIVALVEYRLGGLDMAVVRVGGNPGSTYGFTAVATANPAVGDMLAIIGHPAGMPKRVEAGPATVVTTNQIRYDDIDTLGGNSGSGILGPAGELVGVHTNGGCNAAGTGSNFGTAIAGIRAVSPTLQALPHGARTATADDGFTSLAQDVIATVKAADQVGTLLGADTARAVDVLTIRQADSHTVADQIGTSFLRDQGGTPRALDSVFQGDTRFAADNPVGTGIAGDVGSGPGDTLQEGIVDPGDVFDPVVNPAIGRLVQAGVLAGARPFVQGAESLVDEDGPGEAVDVVGALVEAVAEARATLEAVEATLATLQAGQ</sequence>
<evidence type="ECO:0000256" key="5">
    <source>
        <dbReference type="ARBA" id="ARBA00022825"/>
    </source>
</evidence>
<dbReference type="InterPro" id="IPR009003">
    <property type="entry name" value="Peptidase_S1_PA"/>
</dbReference>
<dbReference type="Proteomes" id="UP000186235">
    <property type="component" value="Unassembled WGS sequence"/>
</dbReference>
<feature type="region of interest" description="Disordered" evidence="7">
    <location>
        <begin position="1"/>
        <end position="28"/>
    </location>
</feature>
<name>A0A1N6RLY2_9MICO</name>
<gene>
    <name evidence="8" type="ORF">SAMN05518682_1998</name>
</gene>
<evidence type="ECO:0000256" key="2">
    <source>
        <dbReference type="ARBA" id="ARBA00022670"/>
    </source>
</evidence>
<dbReference type="Pfam" id="PF13365">
    <property type="entry name" value="Trypsin_2"/>
    <property type="match status" value="1"/>
</dbReference>
<dbReference type="PRINTS" id="PR00839">
    <property type="entry name" value="V8PROTEASE"/>
</dbReference>
<evidence type="ECO:0000256" key="4">
    <source>
        <dbReference type="ARBA" id="ARBA00022801"/>
    </source>
</evidence>
<proteinExistence type="inferred from homology"/>